<proteinExistence type="predicted"/>
<reference evidence="2 3" key="1">
    <citation type="journal article" date="2021" name="bioRxiv">
        <title>The Gossypium anomalum genome as a resource for cotton improvement and evolutionary analysis of hybrid incompatibility.</title>
        <authorList>
            <person name="Grover C.E."/>
            <person name="Yuan D."/>
            <person name="Arick M.A."/>
            <person name="Miller E.R."/>
            <person name="Hu G."/>
            <person name="Peterson D.G."/>
            <person name="Wendel J.F."/>
            <person name="Udall J.A."/>
        </authorList>
    </citation>
    <scope>NUCLEOTIDE SEQUENCE [LARGE SCALE GENOMIC DNA]</scope>
    <source>
        <strain evidence="2">JFW-Udall</strain>
        <tissue evidence="2">Leaf</tissue>
    </source>
</reference>
<organism evidence="2 3">
    <name type="scientific">Gossypium anomalum</name>
    <dbReference type="NCBI Taxonomy" id="47600"/>
    <lineage>
        <taxon>Eukaryota</taxon>
        <taxon>Viridiplantae</taxon>
        <taxon>Streptophyta</taxon>
        <taxon>Embryophyta</taxon>
        <taxon>Tracheophyta</taxon>
        <taxon>Spermatophyta</taxon>
        <taxon>Magnoliopsida</taxon>
        <taxon>eudicotyledons</taxon>
        <taxon>Gunneridae</taxon>
        <taxon>Pentapetalae</taxon>
        <taxon>rosids</taxon>
        <taxon>malvids</taxon>
        <taxon>Malvales</taxon>
        <taxon>Malvaceae</taxon>
        <taxon>Malvoideae</taxon>
        <taxon>Gossypium</taxon>
    </lineage>
</organism>
<dbReference type="OrthoDB" id="421276at2759"/>
<dbReference type="Pfam" id="PF04081">
    <property type="entry name" value="DNA_pol_delta_4"/>
    <property type="match status" value="1"/>
</dbReference>
<dbReference type="Proteomes" id="UP000701853">
    <property type="component" value="Chromosome 13"/>
</dbReference>
<dbReference type="GO" id="GO:0006260">
    <property type="term" value="P:DNA replication"/>
    <property type="evidence" value="ECO:0007669"/>
    <property type="project" value="InterPro"/>
</dbReference>
<evidence type="ECO:0000259" key="1">
    <source>
        <dbReference type="Pfam" id="PF09588"/>
    </source>
</evidence>
<dbReference type="InterPro" id="IPR011335">
    <property type="entry name" value="Restrct_endonuc-II-like"/>
</dbReference>
<dbReference type="EMBL" id="JAHUZN010000013">
    <property type="protein sequence ID" value="KAG8472232.1"/>
    <property type="molecule type" value="Genomic_DNA"/>
</dbReference>
<dbReference type="GO" id="GO:0000731">
    <property type="term" value="P:DNA synthesis involved in DNA repair"/>
    <property type="evidence" value="ECO:0007669"/>
    <property type="project" value="InterPro"/>
</dbReference>
<gene>
    <name evidence="2" type="ORF">CXB51_034490</name>
</gene>
<dbReference type="PANTHER" id="PTHR46609">
    <property type="entry name" value="EXONUCLEASE, PHAGE-TYPE/RECB, C-TERMINAL DOMAIN-CONTAINING PROTEIN"/>
    <property type="match status" value="1"/>
</dbReference>
<dbReference type="Pfam" id="PF09588">
    <property type="entry name" value="YqaJ"/>
    <property type="match status" value="1"/>
</dbReference>
<keyword evidence="3" id="KW-1185">Reference proteome</keyword>
<name>A0A8J5Y0W6_9ROSI</name>
<dbReference type="InterPro" id="IPR011604">
    <property type="entry name" value="PDDEXK-like_dom_sf"/>
</dbReference>
<sequence>MLAYCFPLIIQLSNYKSTIIHNIGLLVGNLKYRRTYSSQNLLEPLSGRLITSSQFVNHPSQRSFSQSSCYQKFAPAETHSILRSSSLQHRFKNWQELRKHKLTASTFAGAIGFWPLRRTQLWLEKLGAIEPFSGNLATCWSNIKEEEALERYKLITGNTIKFPEFQVYGKMNPEDSWLAASPDGLVNRFVYGLPPGGVLEIKCPFFGGDMSQAFPWKRIPLYCIPQAQGLMEIMDREWMDFYVWTPNGSSLFRIYRDVKYWNVLKSALSDFWWKHVQPAKEICSKNVITDPLIELKSLRPDSRHESCGDIIYEITIRGTSPFSWTKLNASGCCKSSQGPQLVSISSYISYIGDGKKKCLEACLLEIQMRLICHDSVVHDLEDALPWGLVLGYLPDWIQLASSCYDNLYKIIWLRSFMWIHDMREGMATPSRNMKAFYKQKKKNTTGGITKSKSSKSTKRTATDIAQLPHGVSLDLKDDDIEEEEKALREFDMNMAYGPCIGITRLGRWERAQRLGLNPPKEIEKLVKSGKVKLQSLFDGRI</sequence>
<dbReference type="InterPro" id="IPR019080">
    <property type="entry name" value="YqaJ_viral_recombinase"/>
</dbReference>
<accession>A0A8J5Y0W6</accession>
<dbReference type="InterPro" id="IPR007218">
    <property type="entry name" value="DNA_pol_delta_4"/>
</dbReference>
<dbReference type="SUPFAM" id="SSF52980">
    <property type="entry name" value="Restriction endonuclease-like"/>
    <property type="match status" value="1"/>
</dbReference>
<evidence type="ECO:0000313" key="2">
    <source>
        <dbReference type="EMBL" id="KAG8472232.1"/>
    </source>
</evidence>
<dbReference type="InterPro" id="IPR051703">
    <property type="entry name" value="NF-kappa-B_Signaling_Reg"/>
</dbReference>
<protein>
    <recommendedName>
        <fullName evidence="1">YqaJ viral recombinase domain-containing protein</fullName>
    </recommendedName>
</protein>
<evidence type="ECO:0000313" key="3">
    <source>
        <dbReference type="Proteomes" id="UP000701853"/>
    </source>
</evidence>
<dbReference type="PANTHER" id="PTHR46609:SF4">
    <property type="entry name" value="RESTRICTION ENDONUCLEASE, TYPE II-LIKE SUPERFAMILY PROTEIN"/>
    <property type="match status" value="1"/>
</dbReference>
<comment type="caution">
    <text evidence="2">The sequence shown here is derived from an EMBL/GenBank/DDBJ whole genome shotgun (WGS) entry which is preliminary data.</text>
</comment>
<dbReference type="Gene3D" id="3.90.320.10">
    <property type="match status" value="1"/>
</dbReference>
<dbReference type="AlphaFoldDB" id="A0A8J5Y0W6"/>
<dbReference type="CDD" id="cd22343">
    <property type="entry name" value="PDDEXK_lambda_exonuclease-like"/>
    <property type="match status" value="1"/>
</dbReference>
<feature type="domain" description="YqaJ viral recombinase" evidence="1">
    <location>
        <begin position="93"/>
        <end position="233"/>
    </location>
</feature>